<protein>
    <submittedName>
        <fullName evidence="2">Uncharacterized protein</fullName>
    </submittedName>
</protein>
<evidence type="ECO:0000256" key="1">
    <source>
        <dbReference type="SAM" id="SignalP"/>
    </source>
</evidence>
<accession>A0AAU2V426</accession>
<evidence type="ECO:0000313" key="2">
    <source>
        <dbReference type="EMBL" id="WTW61549.1"/>
    </source>
</evidence>
<reference evidence="2" key="1">
    <citation type="submission" date="2022-10" db="EMBL/GenBank/DDBJ databases">
        <title>The complete genomes of actinobacterial strains from the NBC collection.</title>
        <authorList>
            <person name="Joergensen T.S."/>
            <person name="Alvarez Arevalo M."/>
            <person name="Sterndorff E.B."/>
            <person name="Faurdal D."/>
            <person name="Vuksanovic O."/>
            <person name="Mourched A.-S."/>
            <person name="Charusanti P."/>
            <person name="Shaw S."/>
            <person name="Blin K."/>
            <person name="Weber T."/>
        </authorList>
    </citation>
    <scope>NUCLEOTIDE SEQUENCE</scope>
    <source>
        <strain evidence="2">NBC_00003</strain>
    </source>
</reference>
<organism evidence="2">
    <name type="scientific">Streptomyces sp. NBC_00003</name>
    <dbReference type="NCBI Taxonomy" id="2903608"/>
    <lineage>
        <taxon>Bacteria</taxon>
        <taxon>Bacillati</taxon>
        <taxon>Actinomycetota</taxon>
        <taxon>Actinomycetes</taxon>
        <taxon>Kitasatosporales</taxon>
        <taxon>Streptomycetaceae</taxon>
        <taxon>Streptomyces</taxon>
    </lineage>
</organism>
<keyword evidence="1" id="KW-0732">Signal</keyword>
<proteinExistence type="predicted"/>
<feature type="chain" id="PRO_5043659522" evidence="1">
    <location>
        <begin position="26"/>
        <end position="60"/>
    </location>
</feature>
<feature type="signal peptide" evidence="1">
    <location>
        <begin position="1"/>
        <end position="25"/>
    </location>
</feature>
<name>A0AAU2V426_9ACTN</name>
<gene>
    <name evidence="2" type="ORF">OG549_13290</name>
</gene>
<dbReference type="EMBL" id="CP108318">
    <property type="protein sequence ID" value="WTW61549.1"/>
    <property type="molecule type" value="Genomic_DNA"/>
</dbReference>
<dbReference type="AlphaFoldDB" id="A0AAU2V426"/>
<sequence length="60" mass="6054">MRARFRSVAALLLPVAATVAFVLTAQGNADAPAHRVADSVTATAITTVPSGDPGDGFSWG</sequence>